<keyword evidence="7 9" id="KW-0464">Manganese</keyword>
<comment type="pathway">
    <text evidence="3 9">Carbohydrate metabolism; pentose and glucuronate interconversion.</text>
</comment>
<proteinExistence type="inferred from homology"/>
<reference evidence="10 11" key="1">
    <citation type="submission" date="2020-08" db="EMBL/GenBank/DDBJ databases">
        <title>Genome sequence of Tessaracoccus defluvii JCM 17540T.</title>
        <authorList>
            <person name="Hyun D.-W."/>
            <person name="Bae J.-W."/>
        </authorList>
    </citation>
    <scope>NUCLEOTIDE SEQUENCE [LARGE SCALE GENOMIC DNA]</scope>
    <source>
        <strain evidence="10 11">JCM 17540</strain>
    </source>
</reference>
<dbReference type="RefSeq" id="WP_187720595.1">
    <property type="nucleotide sequence ID" value="NZ_BAABBL010000009.1"/>
</dbReference>
<protein>
    <recommendedName>
        <fullName evidence="5 9">Mannonate dehydratase</fullName>
        <ecNumber evidence="5 9">4.2.1.8</ecNumber>
    </recommendedName>
    <alternativeName>
        <fullName evidence="9">D-mannonate hydro-lyase</fullName>
    </alternativeName>
</protein>
<dbReference type="AlphaFoldDB" id="A0A7H0H4J9"/>
<gene>
    <name evidence="9 10" type="primary">uxuA</name>
    <name evidence="10" type="ORF">H9L22_14875</name>
</gene>
<dbReference type="GO" id="GO:0030145">
    <property type="term" value="F:manganese ion binding"/>
    <property type="evidence" value="ECO:0007669"/>
    <property type="project" value="TreeGrafter"/>
</dbReference>
<organism evidence="10 11">
    <name type="scientific">Tessaracoccus defluvii</name>
    <dbReference type="NCBI Taxonomy" id="1285901"/>
    <lineage>
        <taxon>Bacteria</taxon>
        <taxon>Bacillati</taxon>
        <taxon>Actinomycetota</taxon>
        <taxon>Actinomycetes</taxon>
        <taxon>Propionibacteriales</taxon>
        <taxon>Propionibacteriaceae</taxon>
        <taxon>Tessaracoccus</taxon>
    </lineage>
</organism>
<keyword evidence="8 9" id="KW-0456">Lyase</keyword>
<dbReference type="EC" id="4.2.1.8" evidence="5 9"/>
<dbReference type="EMBL" id="CP060789">
    <property type="protein sequence ID" value="QNP55465.1"/>
    <property type="molecule type" value="Genomic_DNA"/>
</dbReference>
<comment type="cofactor">
    <cofactor evidence="9">
        <name>Fe(2+)</name>
        <dbReference type="ChEBI" id="CHEBI:29033"/>
    </cofactor>
    <cofactor evidence="9">
        <name>Mn(2+)</name>
        <dbReference type="ChEBI" id="CHEBI:29035"/>
    </cofactor>
</comment>
<evidence type="ECO:0000256" key="9">
    <source>
        <dbReference type="HAMAP-Rule" id="MF_00106"/>
    </source>
</evidence>
<dbReference type="PANTHER" id="PTHR30387">
    <property type="entry name" value="MANNONATE DEHYDRATASE"/>
    <property type="match status" value="1"/>
</dbReference>
<dbReference type="UniPathway" id="UPA00246"/>
<dbReference type="PIRSF" id="PIRSF016049">
    <property type="entry name" value="Man_dehyd"/>
    <property type="match status" value="1"/>
</dbReference>
<dbReference type="Gene3D" id="3.20.20.150">
    <property type="entry name" value="Divalent-metal-dependent TIM barrel enzymes"/>
    <property type="match status" value="1"/>
</dbReference>
<dbReference type="KEGG" id="tdf:H9L22_14875"/>
<comment type="function">
    <text evidence="2 9">Catalyzes the dehydration of D-mannonate.</text>
</comment>
<dbReference type="InterPro" id="IPR036237">
    <property type="entry name" value="Xyl_isomerase-like_sf"/>
</dbReference>
<keyword evidence="6 9" id="KW-0408">Iron</keyword>
<name>A0A7H0H4J9_9ACTN</name>
<dbReference type="GO" id="GO:0008927">
    <property type="term" value="F:mannonate dehydratase activity"/>
    <property type="evidence" value="ECO:0007669"/>
    <property type="project" value="UniProtKB-UniRule"/>
</dbReference>
<dbReference type="GO" id="GO:0042840">
    <property type="term" value="P:D-glucuronate catabolic process"/>
    <property type="evidence" value="ECO:0007669"/>
    <property type="project" value="TreeGrafter"/>
</dbReference>
<evidence type="ECO:0000256" key="1">
    <source>
        <dbReference type="ARBA" id="ARBA00001794"/>
    </source>
</evidence>
<dbReference type="PANTHER" id="PTHR30387:SF2">
    <property type="entry name" value="MANNONATE DEHYDRATASE"/>
    <property type="match status" value="1"/>
</dbReference>
<evidence type="ECO:0000256" key="5">
    <source>
        <dbReference type="ARBA" id="ARBA00012927"/>
    </source>
</evidence>
<dbReference type="SUPFAM" id="SSF51658">
    <property type="entry name" value="Xylose isomerase-like"/>
    <property type="match status" value="1"/>
</dbReference>
<comment type="similarity">
    <text evidence="4 9">Belongs to the mannonate dehydratase family.</text>
</comment>
<dbReference type="Pfam" id="PF03786">
    <property type="entry name" value="UxuA"/>
    <property type="match status" value="1"/>
</dbReference>
<dbReference type="Proteomes" id="UP000516117">
    <property type="component" value="Chromosome"/>
</dbReference>
<evidence type="ECO:0000256" key="3">
    <source>
        <dbReference type="ARBA" id="ARBA00004892"/>
    </source>
</evidence>
<keyword evidence="11" id="KW-1185">Reference proteome</keyword>
<evidence type="ECO:0000256" key="4">
    <source>
        <dbReference type="ARBA" id="ARBA00007389"/>
    </source>
</evidence>
<dbReference type="NCBIfam" id="NF003027">
    <property type="entry name" value="PRK03906.1"/>
    <property type="match status" value="1"/>
</dbReference>
<accession>A0A7H0H4J9</accession>
<sequence>MKMGFRWYGAADDPIPLAHIRQIPGVSHVVGALFDLPVGEVWPVERIRALVDEVEAAGMRLEVIESVNIHDDIKIGLPGRDRWIANYIETIRNLATCGIKVICYNFMPIFDWVRTEMRHELADGSFALAFDQSLVEGTAADLLERVQSQAGTTMLPGWEPERLADIEALFAAYADVDEARLAANFEYFIKAIMPVCKEVDVRMAVHPDDPPWPIFGLPRIVKNAADLRRIEAFHDSPYNGFTLCTGSLGENPDNDVPAIIREFVGRGKAPFVHARNIRHTAPGRFHESAHLSSEGSLDMFEIMRALHESGFDGYVRPDHGRDIWGERGRPGYGLYDRGLGIAYLTGLWEAIGKSS</sequence>
<evidence type="ECO:0000256" key="6">
    <source>
        <dbReference type="ARBA" id="ARBA00023004"/>
    </source>
</evidence>
<evidence type="ECO:0000256" key="2">
    <source>
        <dbReference type="ARBA" id="ARBA00002713"/>
    </source>
</evidence>
<dbReference type="NCBIfam" id="TIGR00695">
    <property type="entry name" value="uxuA"/>
    <property type="match status" value="1"/>
</dbReference>
<evidence type="ECO:0000256" key="8">
    <source>
        <dbReference type="ARBA" id="ARBA00023239"/>
    </source>
</evidence>
<evidence type="ECO:0000256" key="7">
    <source>
        <dbReference type="ARBA" id="ARBA00023211"/>
    </source>
</evidence>
<dbReference type="HAMAP" id="MF_00106">
    <property type="entry name" value="UxuA"/>
    <property type="match status" value="1"/>
</dbReference>
<evidence type="ECO:0000313" key="10">
    <source>
        <dbReference type="EMBL" id="QNP55465.1"/>
    </source>
</evidence>
<dbReference type="InterPro" id="IPR004628">
    <property type="entry name" value="Man_deHydtase"/>
</dbReference>
<evidence type="ECO:0000313" key="11">
    <source>
        <dbReference type="Proteomes" id="UP000516117"/>
    </source>
</evidence>
<comment type="catalytic activity">
    <reaction evidence="1 9">
        <text>D-mannonate = 2-dehydro-3-deoxy-D-gluconate + H2O</text>
        <dbReference type="Rhea" id="RHEA:20097"/>
        <dbReference type="ChEBI" id="CHEBI:15377"/>
        <dbReference type="ChEBI" id="CHEBI:17767"/>
        <dbReference type="ChEBI" id="CHEBI:57990"/>
        <dbReference type="EC" id="4.2.1.8"/>
    </reaction>
</comment>
<dbReference type="GO" id="GO:0008198">
    <property type="term" value="F:ferrous iron binding"/>
    <property type="evidence" value="ECO:0007669"/>
    <property type="project" value="TreeGrafter"/>
</dbReference>